<evidence type="ECO:0000259" key="6">
    <source>
        <dbReference type="Pfam" id="PF04116"/>
    </source>
</evidence>
<sequence>MPVSSTEQKENPDRASGVLYQVRQLWDSIRMTLFVVGSALIVFTCFCNSITWYFQRFWGASGDFWQNRWQWVWEQFHGDAFAMGVWGTTLVGTVSFWIFNALLMILDYFSWPKVLLKYKIQEDKNMPVDGQKMMKAVLWVMFNQTVIGIPFIYISYLMMLWRGCDFGPVLPSFHCLLFHISLCILVEEVFFYYGHRLFHTPMLYKRIHKMHHEWTAPIGITALYAHPVEHVLCNLLPPVLGPIFLGSHIAAAWIWFALALISTTVSHSGYHLPLLPSPEAHDFHHAKFVNNFGVLGVLDHLHGTDTMFLASKEYQRHFILLGLTPLSQQFPADPKKVKEAQAGSCKVE</sequence>
<accession>R7T7B7</accession>
<evidence type="ECO:0000256" key="3">
    <source>
        <dbReference type="ARBA" id="ARBA00022989"/>
    </source>
</evidence>
<gene>
    <name evidence="7" type="ORF">CAPTEDRAFT_172660</name>
</gene>
<evidence type="ECO:0000313" key="7">
    <source>
        <dbReference type="EMBL" id="ELT89490.1"/>
    </source>
</evidence>
<organism evidence="7">
    <name type="scientific">Capitella teleta</name>
    <name type="common">Polychaete worm</name>
    <dbReference type="NCBI Taxonomy" id="283909"/>
    <lineage>
        <taxon>Eukaryota</taxon>
        <taxon>Metazoa</taxon>
        <taxon>Spiralia</taxon>
        <taxon>Lophotrochozoa</taxon>
        <taxon>Annelida</taxon>
        <taxon>Polychaeta</taxon>
        <taxon>Sedentaria</taxon>
        <taxon>Scolecida</taxon>
        <taxon>Capitellidae</taxon>
        <taxon>Capitella</taxon>
    </lineage>
</organism>
<proteinExistence type="predicted"/>
<dbReference type="HOGENOM" id="CLU_047036_1_1_1"/>
<dbReference type="InterPro" id="IPR050307">
    <property type="entry name" value="Sterol_Desaturase_Related"/>
</dbReference>
<dbReference type="AlphaFoldDB" id="R7T7B7"/>
<feature type="transmembrane region" description="Helical" evidence="5">
    <location>
        <begin position="33"/>
        <end position="54"/>
    </location>
</feature>
<dbReference type="PANTHER" id="PTHR11863">
    <property type="entry name" value="STEROL DESATURASE"/>
    <property type="match status" value="1"/>
</dbReference>
<name>R7T7B7_CAPTE</name>
<dbReference type="FunCoup" id="R7T7B7">
    <property type="interactions" value="172"/>
</dbReference>
<dbReference type="GO" id="GO:0008610">
    <property type="term" value="P:lipid biosynthetic process"/>
    <property type="evidence" value="ECO:0007669"/>
    <property type="project" value="InterPro"/>
</dbReference>
<reference evidence="7 9" key="2">
    <citation type="journal article" date="2013" name="Nature">
        <title>Insights into bilaterian evolution from three spiralian genomes.</title>
        <authorList>
            <person name="Simakov O."/>
            <person name="Marletaz F."/>
            <person name="Cho S.J."/>
            <person name="Edsinger-Gonzales E."/>
            <person name="Havlak P."/>
            <person name="Hellsten U."/>
            <person name="Kuo D.H."/>
            <person name="Larsson T."/>
            <person name="Lv J."/>
            <person name="Arendt D."/>
            <person name="Savage R."/>
            <person name="Osoegawa K."/>
            <person name="de Jong P."/>
            <person name="Grimwood J."/>
            <person name="Chapman J.A."/>
            <person name="Shapiro H."/>
            <person name="Aerts A."/>
            <person name="Otillar R.P."/>
            <person name="Terry A.Y."/>
            <person name="Boore J.L."/>
            <person name="Grigoriev I.V."/>
            <person name="Lindberg D.R."/>
            <person name="Seaver E.C."/>
            <person name="Weisblat D.A."/>
            <person name="Putnam N.H."/>
            <person name="Rokhsar D.S."/>
        </authorList>
    </citation>
    <scope>NUCLEOTIDE SEQUENCE</scope>
    <source>
        <strain evidence="7 9">I ESC-2004</strain>
    </source>
</reference>
<dbReference type="Proteomes" id="UP000014760">
    <property type="component" value="Unassembled WGS sequence"/>
</dbReference>
<dbReference type="EMBL" id="AMQN01003234">
    <property type="status" value="NOT_ANNOTATED_CDS"/>
    <property type="molecule type" value="Genomic_DNA"/>
</dbReference>
<keyword evidence="9" id="KW-1185">Reference proteome</keyword>
<evidence type="ECO:0000256" key="2">
    <source>
        <dbReference type="ARBA" id="ARBA00022692"/>
    </source>
</evidence>
<dbReference type="OrthoDB" id="408954at2759"/>
<feature type="transmembrane region" description="Helical" evidence="5">
    <location>
        <begin position="136"/>
        <end position="156"/>
    </location>
</feature>
<keyword evidence="4 5" id="KW-0472">Membrane</keyword>
<dbReference type="OMA" id="DFHHFAF"/>
<keyword evidence="2 5" id="KW-0812">Transmembrane</keyword>
<reference evidence="9" key="1">
    <citation type="submission" date="2012-12" db="EMBL/GenBank/DDBJ databases">
        <authorList>
            <person name="Hellsten U."/>
            <person name="Grimwood J."/>
            <person name="Chapman J.A."/>
            <person name="Shapiro H."/>
            <person name="Aerts A."/>
            <person name="Otillar R.P."/>
            <person name="Terry A.Y."/>
            <person name="Boore J.L."/>
            <person name="Simakov O."/>
            <person name="Marletaz F."/>
            <person name="Cho S.-J."/>
            <person name="Edsinger-Gonzales E."/>
            <person name="Havlak P."/>
            <person name="Kuo D.-H."/>
            <person name="Larsson T."/>
            <person name="Lv J."/>
            <person name="Arendt D."/>
            <person name="Savage R."/>
            <person name="Osoegawa K."/>
            <person name="de Jong P."/>
            <person name="Lindberg D.R."/>
            <person name="Seaver E.C."/>
            <person name="Weisblat D.A."/>
            <person name="Putnam N.H."/>
            <person name="Grigoriev I.V."/>
            <person name="Rokhsar D.S."/>
        </authorList>
    </citation>
    <scope>NUCLEOTIDE SEQUENCE</scope>
    <source>
        <strain evidence="9">I ESC-2004</strain>
    </source>
</reference>
<dbReference type="EMBL" id="KB311324">
    <property type="protein sequence ID" value="ELT89490.1"/>
    <property type="molecule type" value="Genomic_DNA"/>
</dbReference>
<evidence type="ECO:0000256" key="5">
    <source>
        <dbReference type="SAM" id="Phobius"/>
    </source>
</evidence>
<dbReference type="EnsemblMetazoa" id="CapteT172660">
    <property type="protein sequence ID" value="CapteP172660"/>
    <property type="gene ID" value="CapteG172660"/>
</dbReference>
<dbReference type="STRING" id="283909.R7T7B7"/>
<dbReference type="GO" id="GO:0016020">
    <property type="term" value="C:membrane"/>
    <property type="evidence" value="ECO:0007669"/>
    <property type="project" value="UniProtKB-SubCell"/>
</dbReference>
<feature type="transmembrane region" description="Helical" evidence="5">
    <location>
        <begin position="243"/>
        <end position="261"/>
    </location>
</feature>
<keyword evidence="3 5" id="KW-1133">Transmembrane helix</keyword>
<dbReference type="GO" id="GO:0016491">
    <property type="term" value="F:oxidoreductase activity"/>
    <property type="evidence" value="ECO:0007669"/>
    <property type="project" value="InterPro"/>
</dbReference>
<comment type="subcellular location">
    <subcellularLocation>
        <location evidence="1">Membrane</location>
    </subcellularLocation>
</comment>
<evidence type="ECO:0000313" key="9">
    <source>
        <dbReference type="Proteomes" id="UP000014760"/>
    </source>
</evidence>
<feature type="domain" description="Fatty acid hydroxylase" evidence="6">
    <location>
        <begin position="182"/>
        <end position="304"/>
    </location>
</feature>
<dbReference type="Pfam" id="PF04116">
    <property type="entry name" value="FA_hydroxylase"/>
    <property type="match status" value="1"/>
</dbReference>
<protein>
    <recommendedName>
        <fullName evidence="6">Fatty acid hydroxylase domain-containing protein</fullName>
    </recommendedName>
</protein>
<dbReference type="InterPro" id="IPR006694">
    <property type="entry name" value="Fatty_acid_hydroxylase"/>
</dbReference>
<evidence type="ECO:0000256" key="1">
    <source>
        <dbReference type="ARBA" id="ARBA00004370"/>
    </source>
</evidence>
<evidence type="ECO:0000256" key="4">
    <source>
        <dbReference type="ARBA" id="ARBA00023136"/>
    </source>
</evidence>
<dbReference type="GO" id="GO:0005506">
    <property type="term" value="F:iron ion binding"/>
    <property type="evidence" value="ECO:0007669"/>
    <property type="project" value="InterPro"/>
</dbReference>
<feature type="transmembrane region" description="Helical" evidence="5">
    <location>
        <begin position="176"/>
        <end position="193"/>
    </location>
</feature>
<evidence type="ECO:0000313" key="8">
    <source>
        <dbReference type="EnsemblMetazoa" id="CapteP172660"/>
    </source>
</evidence>
<reference evidence="8" key="3">
    <citation type="submission" date="2015-06" db="UniProtKB">
        <authorList>
            <consortium name="EnsemblMetazoa"/>
        </authorList>
    </citation>
    <scope>IDENTIFICATION</scope>
</reference>